<dbReference type="InterPro" id="IPR036390">
    <property type="entry name" value="WH_DNA-bd_sf"/>
</dbReference>
<dbReference type="SUPFAM" id="SSF46785">
    <property type="entry name" value="Winged helix' DNA-binding domain"/>
    <property type="match status" value="1"/>
</dbReference>
<sequence length="169" mass="18548">MGEAVHTEPDQPVMTLTGPFADRDAWTAKGWCSIERALEVVGTRSAMILLREMYYGATRFEELVRRTGLSEAVTAGRLKQLVEDGLLARRPYQEPGARTRSAYVLTDRGRALFPLLVALAEWGRGQNSHDKGVEFVHAGCGGRLSAGVSCDHGHDVPLTEAEARIIRSK</sequence>
<dbReference type="RefSeq" id="WP_369188046.1">
    <property type="nucleotide sequence ID" value="NZ_CP163431.1"/>
</dbReference>
<keyword evidence="2" id="KW-0238">DNA-binding</keyword>
<feature type="domain" description="HTH hxlR-type" evidence="4">
    <location>
        <begin position="32"/>
        <end position="131"/>
    </location>
</feature>
<dbReference type="Pfam" id="PF01638">
    <property type="entry name" value="HxlR"/>
    <property type="match status" value="1"/>
</dbReference>
<accession>A0AB39M9I3</accession>
<evidence type="ECO:0000259" key="4">
    <source>
        <dbReference type="PROSITE" id="PS51118"/>
    </source>
</evidence>
<keyword evidence="3" id="KW-0804">Transcription</keyword>
<protein>
    <submittedName>
        <fullName evidence="5">Winged helix-turn-helix transcriptional regulator</fullName>
    </submittedName>
</protein>
<dbReference type="GO" id="GO:0003677">
    <property type="term" value="F:DNA binding"/>
    <property type="evidence" value="ECO:0007669"/>
    <property type="project" value="UniProtKB-KW"/>
</dbReference>
<dbReference type="EMBL" id="CP163431">
    <property type="protein sequence ID" value="XDQ01731.1"/>
    <property type="molecule type" value="Genomic_DNA"/>
</dbReference>
<dbReference type="InterPro" id="IPR002577">
    <property type="entry name" value="HTH_HxlR"/>
</dbReference>
<name>A0AB39M9I3_9ACTN</name>
<evidence type="ECO:0000256" key="3">
    <source>
        <dbReference type="ARBA" id="ARBA00023163"/>
    </source>
</evidence>
<evidence type="ECO:0000256" key="1">
    <source>
        <dbReference type="ARBA" id="ARBA00023015"/>
    </source>
</evidence>
<dbReference type="Gene3D" id="1.10.10.10">
    <property type="entry name" value="Winged helix-like DNA-binding domain superfamily/Winged helix DNA-binding domain"/>
    <property type="match status" value="1"/>
</dbReference>
<organism evidence="5">
    <name type="scientific">Streptomyces sp. R08</name>
    <dbReference type="NCBI Taxonomy" id="3238624"/>
    <lineage>
        <taxon>Bacteria</taxon>
        <taxon>Bacillati</taxon>
        <taxon>Actinomycetota</taxon>
        <taxon>Actinomycetes</taxon>
        <taxon>Kitasatosporales</taxon>
        <taxon>Streptomycetaceae</taxon>
        <taxon>Streptomyces</taxon>
    </lineage>
</organism>
<dbReference type="InterPro" id="IPR036388">
    <property type="entry name" value="WH-like_DNA-bd_sf"/>
</dbReference>
<dbReference type="PANTHER" id="PTHR33204">
    <property type="entry name" value="TRANSCRIPTIONAL REGULATOR, MARR FAMILY"/>
    <property type="match status" value="1"/>
</dbReference>
<keyword evidence="1" id="KW-0805">Transcription regulation</keyword>
<dbReference type="PROSITE" id="PS51118">
    <property type="entry name" value="HTH_HXLR"/>
    <property type="match status" value="1"/>
</dbReference>
<evidence type="ECO:0000313" key="5">
    <source>
        <dbReference type="EMBL" id="XDQ01731.1"/>
    </source>
</evidence>
<proteinExistence type="predicted"/>
<reference evidence="5" key="1">
    <citation type="submission" date="2024-07" db="EMBL/GenBank/DDBJ databases">
        <authorList>
            <person name="Yu S.T."/>
        </authorList>
    </citation>
    <scope>NUCLEOTIDE SEQUENCE</scope>
    <source>
        <strain evidence="5">R08</strain>
    </source>
</reference>
<gene>
    <name evidence="5" type="ORF">AB5J58_16695</name>
</gene>
<dbReference type="PANTHER" id="PTHR33204:SF18">
    <property type="entry name" value="TRANSCRIPTIONAL REGULATORY PROTEIN"/>
    <property type="match status" value="1"/>
</dbReference>
<evidence type="ECO:0000256" key="2">
    <source>
        <dbReference type="ARBA" id="ARBA00023125"/>
    </source>
</evidence>
<dbReference type="AlphaFoldDB" id="A0AB39M9I3"/>